<gene>
    <name evidence="2" type="ORF">V6x_25390</name>
</gene>
<dbReference type="PROSITE" id="PS51257">
    <property type="entry name" value="PROKAR_LIPOPROTEIN"/>
    <property type="match status" value="1"/>
</dbReference>
<evidence type="ECO:0000313" key="3">
    <source>
        <dbReference type="Proteomes" id="UP000320722"/>
    </source>
</evidence>
<name>A0A517WC53_9PLAN</name>
<dbReference type="RefSeq" id="WP_145040148.1">
    <property type="nucleotide sequence ID" value="NZ_CP036347.1"/>
</dbReference>
<evidence type="ECO:0000256" key="1">
    <source>
        <dbReference type="SAM" id="SignalP"/>
    </source>
</evidence>
<sequence length="148" mass="16138" precursor="true">MNIRLTPLLAVSSIFILSCSSGVEDPFTKTTVPVIGKVTVDGQEPGGSIQIKCFNKGETDQEHPTVSGGFTKKDGSFELSTYTTGDGLPVGDYTLTFVWKKLDLMTRSYGGPDKLKKRYDDPKKSKIEVSVKESEAPIDMGVIELKTK</sequence>
<accession>A0A517WC53</accession>
<organism evidence="2 3">
    <name type="scientific">Gimesia chilikensis</name>
    <dbReference type="NCBI Taxonomy" id="2605989"/>
    <lineage>
        <taxon>Bacteria</taxon>
        <taxon>Pseudomonadati</taxon>
        <taxon>Planctomycetota</taxon>
        <taxon>Planctomycetia</taxon>
        <taxon>Planctomycetales</taxon>
        <taxon>Planctomycetaceae</taxon>
        <taxon>Gimesia</taxon>
    </lineage>
</organism>
<dbReference type="AlphaFoldDB" id="A0A517WC53"/>
<feature type="signal peptide" evidence="1">
    <location>
        <begin position="1"/>
        <end position="23"/>
    </location>
</feature>
<reference evidence="2 3" key="1">
    <citation type="submission" date="2019-02" db="EMBL/GenBank/DDBJ databases">
        <title>Deep-cultivation of Planctomycetes and their phenomic and genomic characterization uncovers novel biology.</title>
        <authorList>
            <person name="Wiegand S."/>
            <person name="Jogler M."/>
            <person name="Boedeker C."/>
            <person name="Pinto D."/>
            <person name="Vollmers J."/>
            <person name="Rivas-Marin E."/>
            <person name="Kohn T."/>
            <person name="Peeters S.H."/>
            <person name="Heuer A."/>
            <person name="Rast P."/>
            <person name="Oberbeckmann S."/>
            <person name="Bunk B."/>
            <person name="Jeske O."/>
            <person name="Meyerdierks A."/>
            <person name="Storesund J.E."/>
            <person name="Kallscheuer N."/>
            <person name="Luecker S."/>
            <person name="Lage O.M."/>
            <person name="Pohl T."/>
            <person name="Merkel B.J."/>
            <person name="Hornburger P."/>
            <person name="Mueller R.-W."/>
            <person name="Bruemmer F."/>
            <person name="Labrenz M."/>
            <person name="Spormann A.M."/>
            <person name="Op den Camp H."/>
            <person name="Overmann J."/>
            <person name="Amann R."/>
            <person name="Jetten M.S.M."/>
            <person name="Mascher T."/>
            <person name="Medema M.H."/>
            <person name="Devos D.P."/>
            <person name="Kaster A.-K."/>
            <person name="Ovreas L."/>
            <person name="Rohde M."/>
            <person name="Galperin M.Y."/>
            <person name="Jogler C."/>
        </authorList>
    </citation>
    <scope>NUCLEOTIDE SEQUENCE [LARGE SCALE GENOMIC DNA]</scope>
    <source>
        <strain evidence="2 3">V6</strain>
    </source>
</reference>
<dbReference type="EMBL" id="CP036347">
    <property type="protein sequence ID" value="QDU02831.1"/>
    <property type="molecule type" value="Genomic_DNA"/>
</dbReference>
<keyword evidence="1" id="KW-0732">Signal</keyword>
<evidence type="ECO:0008006" key="4">
    <source>
        <dbReference type="Google" id="ProtNLM"/>
    </source>
</evidence>
<evidence type="ECO:0000313" key="2">
    <source>
        <dbReference type="EMBL" id="QDU02831.1"/>
    </source>
</evidence>
<protein>
    <recommendedName>
        <fullName evidence="4">Carboxypeptidase regulatory-like domain-containing protein</fullName>
    </recommendedName>
</protein>
<feature type="chain" id="PRO_5022179902" description="Carboxypeptidase regulatory-like domain-containing protein" evidence="1">
    <location>
        <begin position="24"/>
        <end position="148"/>
    </location>
</feature>
<dbReference type="Proteomes" id="UP000320722">
    <property type="component" value="Chromosome"/>
</dbReference>
<proteinExistence type="predicted"/>